<feature type="region of interest" description="Disordered" evidence="1">
    <location>
        <begin position="172"/>
        <end position="200"/>
    </location>
</feature>
<keyword evidence="3" id="KW-1185">Reference proteome</keyword>
<name>A0AAV7UE00_PLEWA</name>
<comment type="caution">
    <text evidence="2">The sequence shown here is derived from an EMBL/GenBank/DDBJ whole genome shotgun (WGS) entry which is preliminary data.</text>
</comment>
<gene>
    <name evidence="2" type="ORF">NDU88_003954</name>
</gene>
<sequence>MLKVQRLQCKNMRAMHRQLQSHNDNMGGLHKQLESLNANICKLHEGQQTVADNTKELTNAIKELCTEIRHERVSHRRHQRQFMGMFNGFCRSVNRLTTSTALISRHAVAAQVEAAHSSRDVAQGLVQITNDLDAMLTACSATSSELGVGDTEESSSLSSLAVRVMDPRIRSARHSTACEPDTRGAGEATAHSSGMHGRKK</sequence>
<dbReference type="AlphaFoldDB" id="A0AAV7UE00"/>
<dbReference type="EMBL" id="JANPWB010000005">
    <property type="protein sequence ID" value="KAJ1187175.1"/>
    <property type="molecule type" value="Genomic_DNA"/>
</dbReference>
<evidence type="ECO:0000256" key="1">
    <source>
        <dbReference type="SAM" id="MobiDB-lite"/>
    </source>
</evidence>
<dbReference type="Proteomes" id="UP001066276">
    <property type="component" value="Chromosome 3_1"/>
</dbReference>
<evidence type="ECO:0000313" key="2">
    <source>
        <dbReference type="EMBL" id="KAJ1187175.1"/>
    </source>
</evidence>
<organism evidence="2 3">
    <name type="scientific">Pleurodeles waltl</name>
    <name type="common">Iberian ribbed newt</name>
    <dbReference type="NCBI Taxonomy" id="8319"/>
    <lineage>
        <taxon>Eukaryota</taxon>
        <taxon>Metazoa</taxon>
        <taxon>Chordata</taxon>
        <taxon>Craniata</taxon>
        <taxon>Vertebrata</taxon>
        <taxon>Euteleostomi</taxon>
        <taxon>Amphibia</taxon>
        <taxon>Batrachia</taxon>
        <taxon>Caudata</taxon>
        <taxon>Salamandroidea</taxon>
        <taxon>Salamandridae</taxon>
        <taxon>Pleurodelinae</taxon>
        <taxon>Pleurodeles</taxon>
    </lineage>
</organism>
<reference evidence="2" key="1">
    <citation type="journal article" date="2022" name="bioRxiv">
        <title>Sequencing and chromosome-scale assembly of the giantPleurodeles waltlgenome.</title>
        <authorList>
            <person name="Brown T."/>
            <person name="Elewa A."/>
            <person name="Iarovenko S."/>
            <person name="Subramanian E."/>
            <person name="Araus A.J."/>
            <person name="Petzold A."/>
            <person name="Susuki M."/>
            <person name="Suzuki K.-i.T."/>
            <person name="Hayashi T."/>
            <person name="Toyoda A."/>
            <person name="Oliveira C."/>
            <person name="Osipova E."/>
            <person name="Leigh N.D."/>
            <person name="Simon A."/>
            <person name="Yun M.H."/>
        </authorList>
    </citation>
    <scope>NUCLEOTIDE SEQUENCE</scope>
    <source>
        <strain evidence="2">20211129_DDA</strain>
        <tissue evidence="2">Liver</tissue>
    </source>
</reference>
<evidence type="ECO:0000313" key="3">
    <source>
        <dbReference type="Proteomes" id="UP001066276"/>
    </source>
</evidence>
<accession>A0AAV7UE00</accession>
<proteinExistence type="predicted"/>
<protein>
    <submittedName>
        <fullName evidence="2">Uncharacterized protein</fullName>
    </submittedName>
</protein>